<evidence type="ECO:0000313" key="2">
    <source>
        <dbReference type="Proteomes" id="UP000000233"/>
    </source>
</evidence>
<dbReference type="AlphaFoldDB" id="A4VNB8"/>
<sequence length="204" mass="22044">MVAIPYTQGRAYRLPRRKGTSTAPYPDGATEGAKLPARFCRYASRVTWCGGQVHSFATGALPIIPHPSPPASSEAMSQHHDKLIGTVPARIVEQAVIALTTYEGRVAEYNVASWLQLQGHPGLTVSLIAKYRDGQQLREAAVDHGRTDGAGKILLSGVARLPVRHKIEDLQIHIRPAAAVTAVIVEELFVHPVEPVAQKQAIQA</sequence>
<dbReference type="eggNOG" id="ENOG5033B6C">
    <property type="taxonomic scope" value="Bacteria"/>
</dbReference>
<dbReference type="KEGG" id="psa:PST_2822"/>
<gene>
    <name evidence="1" type="ordered locus">PST_2822</name>
</gene>
<proteinExistence type="predicted"/>
<dbReference type="HOGENOM" id="CLU_1342308_0_0_6"/>
<keyword evidence="2" id="KW-1185">Reference proteome</keyword>
<evidence type="ECO:0000313" key="1">
    <source>
        <dbReference type="EMBL" id="ABP80469.1"/>
    </source>
</evidence>
<accession>A4VNB8</accession>
<name>A4VNB8_STUS1</name>
<dbReference type="Proteomes" id="UP000000233">
    <property type="component" value="Chromosome"/>
</dbReference>
<protein>
    <submittedName>
        <fullName evidence="1">Uncharacterized protein</fullName>
    </submittedName>
</protein>
<organism evidence="1 2">
    <name type="scientific">Stutzerimonas stutzeri (strain A1501)</name>
    <name type="common">Pseudomonas stutzeri</name>
    <dbReference type="NCBI Taxonomy" id="379731"/>
    <lineage>
        <taxon>Bacteria</taxon>
        <taxon>Pseudomonadati</taxon>
        <taxon>Pseudomonadota</taxon>
        <taxon>Gammaproteobacteria</taxon>
        <taxon>Pseudomonadales</taxon>
        <taxon>Pseudomonadaceae</taxon>
        <taxon>Stutzerimonas</taxon>
    </lineage>
</organism>
<reference evidence="1 2" key="1">
    <citation type="journal article" date="2008" name="Proc. Natl. Acad. Sci. U.S.A.">
        <title>Nitrogen fixation island and rhizosphere competence traits in the genome of root-associated Pseudomonas stutzeri A1501.</title>
        <authorList>
            <person name="Yan Y."/>
            <person name="Yang J."/>
            <person name="Dou Y."/>
            <person name="Chen M."/>
            <person name="Ping S."/>
            <person name="Peng J."/>
            <person name="Lu W."/>
            <person name="Zhang W."/>
            <person name="Yao Z."/>
            <person name="Li H."/>
            <person name="Liu W."/>
            <person name="He S."/>
            <person name="Geng L."/>
            <person name="Zhang X."/>
            <person name="Yang F."/>
            <person name="Yu H."/>
            <person name="Zhan Y."/>
            <person name="Li D."/>
            <person name="Lin Z."/>
            <person name="Wang Y."/>
            <person name="Elmerich C."/>
            <person name="Lin M."/>
            <person name="Jin Q."/>
        </authorList>
    </citation>
    <scope>NUCLEOTIDE SEQUENCE [LARGE SCALE GENOMIC DNA]</scope>
    <source>
        <strain evidence="1 2">A1501</strain>
    </source>
</reference>
<dbReference type="EMBL" id="CP000304">
    <property type="protein sequence ID" value="ABP80469.1"/>
    <property type="molecule type" value="Genomic_DNA"/>
</dbReference>